<sequence>MLRFLDTKTLALVKIISCKVSKTEGHAMRSELYERLRKCLPNDVIPDVQWRNDTQVDIELHDRFAIVDDELWHFGATVGGCHPSINAFSRGWSATETRAEAYFFHLWGNQ</sequence>
<dbReference type="Proteomes" id="UP000494363">
    <property type="component" value="Unassembled WGS sequence"/>
</dbReference>
<proteinExistence type="predicted"/>
<gene>
    <name evidence="1" type="ORF">LMG29542_02595</name>
</gene>
<accession>A0A6J5DQC1</accession>
<reference evidence="1 2" key="1">
    <citation type="submission" date="2020-04" db="EMBL/GenBank/DDBJ databases">
        <authorList>
            <person name="De Canck E."/>
        </authorList>
    </citation>
    <scope>NUCLEOTIDE SEQUENCE [LARGE SCALE GENOMIC DNA]</scope>
    <source>
        <strain evidence="1 2">LMG 29542</strain>
    </source>
</reference>
<dbReference type="EMBL" id="CADIKH010000010">
    <property type="protein sequence ID" value="CAB3755441.1"/>
    <property type="molecule type" value="Genomic_DNA"/>
</dbReference>
<protein>
    <submittedName>
        <fullName evidence="1">Uncharacterized protein</fullName>
    </submittedName>
</protein>
<name>A0A6J5DQC1_9BURK</name>
<organism evidence="1 2">
    <name type="scientific">Paraburkholderia humisilvae</name>
    <dbReference type="NCBI Taxonomy" id="627669"/>
    <lineage>
        <taxon>Bacteria</taxon>
        <taxon>Pseudomonadati</taxon>
        <taxon>Pseudomonadota</taxon>
        <taxon>Betaproteobacteria</taxon>
        <taxon>Burkholderiales</taxon>
        <taxon>Burkholderiaceae</taxon>
        <taxon>Paraburkholderia</taxon>
    </lineage>
</organism>
<evidence type="ECO:0000313" key="1">
    <source>
        <dbReference type="EMBL" id="CAB3755441.1"/>
    </source>
</evidence>
<dbReference type="AlphaFoldDB" id="A0A6J5DQC1"/>
<keyword evidence="2" id="KW-1185">Reference proteome</keyword>
<evidence type="ECO:0000313" key="2">
    <source>
        <dbReference type="Proteomes" id="UP000494363"/>
    </source>
</evidence>